<dbReference type="InterPro" id="IPR023779">
    <property type="entry name" value="Chromodomain_CS"/>
</dbReference>
<dbReference type="SMART" id="SM00300">
    <property type="entry name" value="ChSh"/>
    <property type="match status" value="1"/>
</dbReference>
<dbReference type="SMART" id="SM00298">
    <property type="entry name" value="CHROMO"/>
    <property type="match status" value="2"/>
</dbReference>
<dbReference type="SUPFAM" id="SSF54160">
    <property type="entry name" value="Chromo domain-like"/>
    <property type="match status" value="2"/>
</dbReference>
<dbReference type="PROSITE" id="PS00598">
    <property type="entry name" value="CHROMO_1"/>
    <property type="match status" value="1"/>
</dbReference>
<evidence type="ECO:0000313" key="10">
    <source>
        <dbReference type="EMBL" id="NOV47861.1"/>
    </source>
</evidence>
<proteinExistence type="predicted"/>
<dbReference type="FunFam" id="2.40.50.40:FF:000007">
    <property type="entry name" value="Chromobox protein homolog 1"/>
    <property type="match status" value="1"/>
</dbReference>
<name>A0A6M2DRP7_XENCH</name>
<dbReference type="CDD" id="cd00034">
    <property type="entry name" value="CSD"/>
    <property type="match status" value="1"/>
</dbReference>
<evidence type="ECO:0000259" key="9">
    <source>
        <dbReference type="PROSITE" id="PS50013"/>
    </source>
</evidence>
<comment type="subcellular location">
    <subcellularLocation>
        <location evidence="1">Nucleus</location>
    </subcellularLocation>
</comment>
<feature type="region of interest" description="Disordered" evidence="8">
    <location>
        <begin position="63"/>
        <end position="126"/>
    </location>
</feature>
<organism evidence="10">
    <name type="scientific">Xenopsylla cheopis</name>
    <name type="common">Oriental rat flea</name>
    <name type="synonym">Pulex cheopis</name>
    <dbReference type="NCBI Taxonomy" id="163159"/>
    <lineage>
        <taxon>Eukaryota</taxon>
        <taxon>Metazoa</taxon>
        <taxon>Ecdysozoa</taxon>
        <taxon>Arthropoda</taxon>
        <taxon>Hexapoda</taxon>
        <taxon>Insecta</taxon>
        <taxon>Pterygota</taxon>
        <taxon>Neoptera</taxon>
        <taxon>Endopterygota</taxon>
        <taxon>Siphonaptera</taxon>
        <taxon>Pulicidae</taxon>
        <taxon>Xenopsyllinae</taxon>
        <taxon>Xenopsylla</taxon>
    </lineage>
</organism>
<dbReference type="Pfam" id="PF01393">
    <property type="entry name" value="Chromo_shadow"/>
    <property type="match status" value="1"/>
</dbReference>
<keyword evidence="3" id="KW-0156">Chromatin regulator</keyword>
<evidence type="ECO:0000256" key="2">
    <source>
        <dbReference type="ARBA" id="ARBA00022737"/>
    </source>
</evidence>
<dbReference type="GO" id="GO:0031507">
    <property type="term" value="P:heterochromatin formation"/>
    <property type="evidence" value="ECO:0007669"/>
    <property type="project" value="UniProtKB-ARBA"/>
</dbReference>
<evidence type="ECO:0000256" key="4">
    <source>
        <dbReference type="ARBA" id="ARBA00023015"/>
    </source>
</evidence>
<dbReference type="Pfam" id="PF00385">
    <property type="entry name" value="Chromo"/>
    <property type="match status" value="1"/>
</dbReference>
<dbReference type="Gene3D" id="2.40.50.40">
    <property type="match status" value="2"/>
</dbReference>
<keyword evidence="4" id="KW-0805">Transcription regulation</keyword>
<sequence>MAKKKGKKNDESEEEYTVEKVLDKRVRNGKTEYYLKWIGYDDSDNTWEPVEHLDCPELIQAYENAQKMKKDEDDTEKEQPSTGRKRKQVDDKKSKDSDKKEPAEKKKKDTENLVGFSRGLDPDKILGASDSSGQLMFLIKWKGCEEADLVPAKQANVRCPQHVIAFYEERLTWHSPDDAN</sequence>
<dbReference type="GO" id="GO:0003682">
    <property type="term" value="F:chromatin binding"/>
    <property type="evidence" value="ECO:0007669"/>
    <property type="project" value="UniProtKB-ARBA"/>
</dbReference>
<evidence type="ECO:0000256" key="7">
    <source>
        <dbReference type="ARBA" id="ARBA00073803"/>
    </source>
</evidence>
<keyword evidence="6" id="KW-0539">Nucleus</keyword>
<dbReference type="AlphaFoldDB" id="A0A6M2DRP7"/>
<dbReference type="PANTHER" id="PTHR22812">
    <property type="entry name" value="CHROMOBOX PROTEIN"/>
    <property type="match status" value="1"/>
</dbReference>
<evidence type="ECO:0000256" key="1">
    <source>
        <dbReference type="ARBA" id="ARBA00004123"/>
    </source>
</evidence>
<dbReference type="InterPro" id="IPR023780">
    <property type="entry name" value="Chromo_domain"/>
</dbReference>
<dbReference type="GO" id="GO:0000792">
    <property type="term" value="C:heterochromatin"/>
    <property type="evidence" value="ECO:0007669"/>
    <property type="project" value="UniProtKB-ARBA"/>
</dbReference>
<keyword evidence="2" id="KW-0677">Repeat</keyword>
<evidence type="ECO:0000256" key="8">
    <source>
        <dbReference type="SAM" id="MobiDB-lite"/>
    </source>
</evidence>
<keyword evidence="5" id="KW-0804">Transcription</keyword>
<dbReference type="PRINTS" id="PR00504">
    <property type="entry name" value="CHROMODOMAIN"/>
</dbReference>
<dbReference type="EMBL" id="GIIL01004135">
    <property type="protein sequence ID" value="NOV47861.1"/>
    <property type="molecule type" value="Transcribed_RNA"/>
</dbReference>
<dbReference type="InterPro" id="IPR051219">
    <property type="entry name" value="Heterochromatin_chromo-domain"/>
</dbReference>
<reference evidence="10" key="1">
    <citation type="submission" date="2020-03" db="EMBL/GenBank/DDBJ databases">
        <title>Transcriptomic Profiling of the Digestive Tract of the Rat Flea, Xenopsylla cheopis, Following Blood Feeding and Infection with Yersinia pestis.</title>
        <authorList>
            <person name="Bland D.M."/>
            <person name="Martens C.A."/>
            <person name="Virtaneva K."/>
            <person name="Kanakabandi K."/>
            <person name="Long D."/>
            <person name="Rosenke R."/>
            <person name="Saturday G.A."/>
            <person name="Hoyt F.H."/>
            <person name="Bruno D.P."/>
            <person name="Ribeiro J.M.C."/>
            <person name="Hinnebusch J."/>
        </authorList>
    </citation>
    <scope>NUCLEOTIDE SEQUENCE</scope>
</reference>
<protein>
    <recommendedName>
        <fullName evidence="7">Heterochromatin protein 1</fullName>
    </recommendedName>
</protein>
<accession>A0A6M2DRP7</accession>
<dbReference type="FunFam" id="2.40.50.40:FF:000031">
    <property type="entry name" value="Heterochromatin protein 1"/>
    <property type="match status" value="1"/>
</dbReference>
<feature type="domain" description="Chromo" evidence="9">
    <location>
        <begin position="16"/>
        <end position="74"/>
    </location>
</feature>
<dbReference type="InterPro" id="IPR017984">
    <property type="entry name" value="Chromo_dom_subgr"/>
</dbReference>
<evidence type="ECO:0000256" key="3">
    <source>
        <dbReference type="ARBA" id="ARBA00022853"/>
    </source>
</evidence>
<feature type="compositionally biased region" description="Basic and acidic residues" evidence="8">
    <location>
        <begin position="88"/>
        <end position="111"/>
    </location>
</feature>
<dbReference type="InterPro" id="IPR000953">
    <property type="entry name" value="Chromo/chromo_shadow_dom"/>
</dbReference>
<evidence type="ECO:0000256" key="5">
    <source>
        <dbReference type="ARBA" id="ARBA00023163"/>
    </source>
</evidence>
<feature type="domain" description="Chromo" evidence="9">
    <location>
        <begin position="120"/>
        <end position="178"/>
    </location>
</feature>
<dbReference type="InterPro" id="IPR008251">
    <property type="entry name" value="Chromo_shadow_dom"/>
</dbReference>
<dbReference type="InterPro" id="IPR016197">
    <property type="entry name" value="Chromo-like_dom_sf"/>
</dbReference>
<evidence type="ECO:0000256" key="6">
    <source>
        <dbReference type="ARBA" id="ARBA00023242"/>
    </source>
</evidence>
<dbReference type="GO" id="GO:0005634">
    <property type="term" value="C:nucleus"/>
    <property type="evidence" value="ECO:0007669"/>
    <property type="project" value="UniProtKB-SubCell"/>
</dbReference>
<dbReference type="PROSITE" id="PS50013">
    <property type="entry name" value="CHROMO_2"/>
    <property type="match status" value="2"/>
</dbReference>